<feature type="compositionally biased region" description="Acidic residues" evidence="12">
    <location>
        <begin position="961"/>
        <end position="974"/>
    </location>
</feature>
<feature type="region of interest" description="Disordered" evidence="12">
    <location>
        <begin position="953"/>
        <end position="974"/>
    </location>
</feature>
<evidence type="ECO:0000256" key="11">
    <source>
        <dbReference type="ARBA" id="ARBA00049244"/>
    </source>
</evidence>
<dbReference type="Gene3D" id="1.10.8.60">
    <property type="match status" value="1"/>
</dbReference>
<comment type="catalytic activity">
    <reaction evidence="11">
        <text>DNA(n) + a 2'-deoxyribonucleoside 5'-triphosphate = DNA(n+1) + diphosphate</text>
        <dbReference type="Rhea" id="RHEA:22508"/>
        <dbReference type="Rhea" id="RHEA-COMP:17339"/>
        <dbReference type="Rhea" id="RHEA-COMP:17340"/>
        <dbReference type="ChEBI" id="CHEBI:33019"/>
        <dbReference type="ChEBI" id="CHEBI:61560"/>
        <dbReference type="ChEBI" id="CHEBI:173112"/>
        <dbReference type="EC" id="2.7.7.7"/>
    </reaction>
</comment>
<dbReference type="GO" id="GO:0003677">
    <property type="term" value="F:DNA binding"/>
    <property type="evidence" value="ECO:0007669"/>
    <property type="project" value="InterPro"/>
</dbReference>
<feature type="compositionally biased region" description="Low complexity" evidence="12">
    <location>
        <begin position="895"/>
        <end position="919"/>
    </location>
</feature>
<feature type="domain" description="AAA+ ATPase" evidence="13">
    <location>
        <begin position="36"/>
        <end position="177"/>
    </location>
</feature>
<dbReference type="InterPro" id="IPR022754">
    <property type="entry name" value="DNA_pol_III_gamma-3"/>
</dbReference>
<feature type="compositionally biased region" description="Low complexity" evidence="12">
    <location>
        <begin position="806"/>
        <end position="828"/>
    </location>
</feature>
<evidence type="ECO:0000256" key="5">
    <source>
        <dbReference type="ARBA" id="ARBA00022705"/>
    </source>
</evidence>
<dbReference type="NCBIfam" id="TIGR02397">
    <property type="entry name" value="dnaX_nterm"/>
    <property type="match status" value="1"/>
</dbReference>
<comment type="similarity">
    <text evidence="1">Belongs to the DnaX/STICHEL family.</text>
</comment>
<comment type="caution">
    <text evidence="14">The sequence shown here is derived from an EMBL/GenBank/DDBJ whole genome shotgun (WGS) entry which is preliminary data.</text>
</comment>
<dbReference type="InterPro" id="IPR050238">
    <property type="entry name" value="DNA_Rep/Repair_Clamp_Loader"/>
</dbReference>
<dbReference type="Pfam" id="PF12169">
    <property type="entry name" value="DNA_pol3_gamma3"/>
    <property type="match status" value="1"/>
</dbReference>
<evidence type="ECO:0000256" key="6">
    <source>
        <dbReference type="ARBA" id="ARBA00022723"/>
    </source>
</evidence>
<evidence type="ECO:0000313" key="15">
    <source>
        <dbReference type="Proteomes" id="UP000186785"/>
    </source>
</evidence>
<keyword evidence="8" id="KW-0862">Zinc</keyword>
<dbReference type="AlphaFoldDB" id="A0A1Q5PK62"/>
<keyword evidence="5" id="KW-0235">DNA replication</keyword>
<sequence>MSTALYRRYRPQTFEEVIGQEHVTQPLQAALKSGRINHAYLFSGPRGCGKTTSARILARCLNCVEGPTDTPCGKCPSCVELATGGPGSLDVVEIDAASHNGVDDARDLRERASFAPVRDRYKVFILDEAHMVTPQGFNALLKLVEEPPPHIKFVFATTEPDKVLGTIRSRTHHYPFRLVPPDTMGKYLNQLCESENIHVEDGVLPLVMRAGGGSVRDSLSVLDQLMAGAEEGTVTYQRAVSLLGFTDEGLMEATINALAERNGPQAFQAVESLVGSGHDPRRFVEDLLQRLRDLVILAVAGERADSIFAALPSDQLELMKRQAAAFGGARLSRAADLTAEAFTTMNGATSPRLLLELLLARILMATGASPSPAVQLGQGEAAGTAEARVAGAPVSGGSVASAAGGAGSGAGATSAPGNASAAAQASGAAPAAGGAGATGGNSAMHQVLAMTGRMSAQEAPKEMEPAAPAPAPAQEPATEAKPSESAAPQVPETKIEEAEETPSSPQVEAIAQATKESTVATPEEIVEEQAESETAAEPVTLESDPEANPAGPADVKDEQEEPEVEAPSATAAPEAPAAPEVPASPAPSETPEQPAEQGNESAASPATPEPAAPAVPPTPADRRKELAAAWDQIRATAENKSRLLLQFIDQCLRPGPLAGDGFQYLIIQSEGQIEMANRRYLPDLVPIIENQLQHPVKIRVATENQVAQLVSDAMAAPEAATPKATTPEPAAPAGGPQASAPEAPKKAEGFAAPETRAATPEPAAPVTPPQPEIPEDDPFLDGWGPVAVPGQGLHANPEPAQNQVETPAQNQAQSQSPAAAETTAEAQSGLAAEPEQEAETNKAASQDAASETAWEAVAPAAATPGTEPAEPEEPQDADAYCDFDDDEDEEPVTPAPATSAAPTGSLGTTNPAAPNTAAPAFGTVASLSGSAGSELSWKERIEQTARQIETIHQQQEAQDFTFDDADMPSEFDEEYTGETELAGVKVVAEVLGATVIKESIEG</sequence>
<dbReference type="Pfam" id="PF22608">
    <property type="entry name" value="DNAX_ATPase_lid"/>
    <property type="match status" value="1"/>
</dbReference>
<dbReference type="Pfam" id="PF13177">
    <property type="entry name" value="DNA_pol3_delta2"/>
    <property type="match status" value="1"/>
</dbReference>
<dbReference type="Proteomes" id="UP000186785">
    <property type="component" value="Unassembled WGS sequence"/>
</dbReference>
<keyword evidence="15" id="KW-1185">Reference proteome</keyword>
<evidence type="ECO:0000256" key="4">
    <source>
        <dbReference type="ARBA" id="ARBA00022695"/>
    </source>
</evidence>
<dbReference type="SMART" id="SM00382">
    <property type="entry name" value="AAA"/>
    <property type="match status" value="1"/>
</dbReference>
<evidence type="ECO:0000313" key="14">
    <source>
        <dbReference type="EMBL" id="OKL46603.1"/>
    </source>
</evidence>
<dbReference type="GO" id="GO:0006261">
    <property type="term" value="P:DNA-templated DNA replication"/>
    <property type="evidence" value="ECO:0007669"/>
    <property type="project" value="TreeGrafter"/>
</dbReference>
<evidence type="ECO:0000256" key="1">
    <source>
        <dbReference type="ARBA" id="ARBA00006360"/>
    </source>
</evidence>
<dbReference type="STRING" id="1921764.BSR28_05075"/>
<dbReference type="PANTHER" id="PTHR11669:SF0">
    <property type="entry name" value="PROTEIN STICHEL-LIKE 2"/>
    <property type="match status" value="1"/>
</dbReference>
<dbReference type="GO" id="GO:0009360">
    <property type="term" value="C:DNA polymerase III complex"/>
    <property type="evidence" value="ECO:0007669"/>
    <property type="project" value="InterPro"/>
</dbReference>
<evidence type="ECO:0000256" key="10">
    <source>
        <dbReference type="ARBA" id="ARBA00022932"/>
    </source>
</evidence>
<feature type="compositionally biased region" description="Pro residues" evidence="12">
    <location>
        <begin position="607"/>
        <end position="619"/>
    </location>
</feature>
<feature type="compositionally biased region" description="Low complexity" evidence="12">
    <location>
        <begin position="848"/>
        <end position="868"/>
    </location>
</feature>
<evidence type="ECO:0000256" key="3">
    <source>
        <dbReference type="ARBA" id="ARBA00022679"/>
    </source>
</evidence>
<keyword evidence="9" id="KW-0067">ATP-binding</keyword>
<keyword evidence="4" id="KW-0548">Nucleotidyltransferase</keyword>
<dbReference type="CDD" id="cd18137">
    <property type="entry name" value="HLD_clamp_pol_III_gamma_tau"/>
    <property type="match status" value="1"/>
</dbReference>
<evidence type="ECO:0000259" key="13">
    <source>
        <dbReference type="SMART" id="SM00382"/>
    </source>
</evidence>
<dbReference type="InterPro" id="IPR027417">
    <property type="entry name" value="P-loop_NTPase"/>
</dbReference>
<dbReference type="OrthoDB" id="9810148at2"/>
<protein>
    <recommendedName>
        <fullName evidence="2">DNA-directed DNA polymerase</fullName>
        <ecNumber evidence="2">2.7.7.7</ecNumber>
    </recommendedName>
</protein>
<evidence type="ECO:0000256" key="8">
    <source>
        <dbReference type="ARBA" id="ARBA00022833"/>
    </source>
</evidence>
<feature type="compositionally biased region" description="Low complexity" evidence="12">
    <location>
        <begin position="565"/>
        <end position="606"/>
    </location>
</feature>
<proteinExistence type="inferred from homology"/>
<dbReference type="Gene3D" id="3.40.50.300">
    <property type="entry name" value="P-loop containing nucleotide triphosphate hydrolases"/>
    <property type="match status" value="1"/>
</dbReference>
<reference evidence="14 15" key="1">
    <citation type="submission" date="2016-11" db="EMBL/GenBank/DDBJ databases">
        <title>Actinomyces gypaetusis sp. nov. isolated from the vulture Gypaetus barbatus in Qinghai Tibet Plateau China.</title>
        <authorList>
            <person name="Meng X."/>
        </authorList>
    </citation>
    <scope>NUCLEOTIDE SEQUENCE [LARGE SCALE GENOMIC DNA]</scope>
    <source>
        <strain evidence="14 15">VUL4_2</strain>
    </source>
</reference>
<evidence type="ECO:0000256" key="7">
    <source>
        <dbReference type="ARBA" id="ARBA00022741"/>
    </source>
</evidence>
<evidence type="ECO:0000256" key="2">
    <source>
        <dbReference type="ARBA" id="ARBA00012417"/>
    </source>
</evidence>
<dbReference type="PANTHER" id="PTHR11669">
    <property type="entry name" value="REPLICATION FACTOR C / DNA POLYMERASE III GAMMA-TAU SUBUNIT"/>
    <property type="match status" value="1"/>
</dbReference>
<feature type="region of interest" description="Disordered" evidence="12">
    <location>
        <begin position="395"/>
        <end position="418"/>
    </location>
</feature>
<feature type="region of interest" description="Disordered" evidence="12">
    <location>
        <begin position="717"/>
        <end position="919"/>
    </location>
</feature>
<dbReference type="InterPro" id="IPR008921">
    <property type="entry name" value="DNA_pol3_clamp-load_cplx_C"/>
</dbReference>
<evidence type="ECO:0000256" key="9">
    <source>
        <dbReference type="ARBA" id="ARBA00022840"/>
    </source>
</evidence>
<dbReference type="EC" id="2.7.7.7" evidence="2"/>
<keyword evidence="6" id="KW-0479">Metal-binding</keyword>
<dbReference type="SUPFAM" id="SSF48019">
    <property type="entry name" value="post-AAA+ oligomerization domain-like"/>
    <property type="match status" value="1"/>
</dbReference>
<dbReference type="FunFam" id="3.40.50.300:FF:000014">
    <property type="entry name" value="DNA polymerase III subunit gamma/tau"/>
    <property type="match status" value="1"/>
</dbReference>
<dbReference type="GO" id="GO:0003887">
    <property type="term" value="F:DNA-directed DNA polymerase activity"/>
    <property type="evidence" value="ECO:0007669"/>
    <property type="project" value="UniProtKB-KW"/>
</dbReference>
<dbReference type="InterPro" id="IPR003593">
    <property type="entry name" value="AAA+_ATPase"/>
</dbReference>
<dbReference type="NCBIfam" id="NF005846">
    <property type="entry name" value="PRK07764.1-6"/>
    <property type="match status" value="1"/>
</dbReference>
<feature type="region of interest" description="Disordered" evidence="12">
    <location>
        <begin position="453"/>
        <end position="622"/>
    </location>
</feature>
<dbReference type="GO" id="GO:0046872">
    <property type="term" value="F:metal ion binding"/>
    <property type="evidence" value="ECO:0007669"/>
    <property type="project" value="UniProtKB-KW"/>
</dbReference>
<dbReference type="InterPro" id="IPR012763">
    <property type="entry name" value="DNA_pol_III_sug/sutau_N"/>
</dbReference>
<feature type="compositionally biased region" description="Low complexity" evidence="12">
    <location>
        <begin position="717"/>
        <end position="742"/>
    </location>
</feature>
<feature type="compositionally biased region" description="Low complexity" evidence="12">
    <location>
        <begin position="751"/>
        <end position="761"/>
    </location>
</feature>
<keyword evidence="10" id="KW-0239">DNA-directed DNA polymerase</keyword>
<dbReference type="GO" id="GO:0005524">
    <property type="term" value="F:ATP binding"/>
    <property type="evidence" value="ECO:0007669"/>
    <property type="project" value="UniProtKB-KW"/>
</dbReference>
<keyword evidence="3" id="KW-0808">Transferase</keyword>
<name>A0A1Q5PK62_9ACTO</name>
<dbReference type="RefSeq" id="WP_073709628.1">
    <property type="nucleotide sequence ID" value="NZ_MQSV01000005.1"/>
</dbReference>
<dbReference type="EMBL" id="MQSV01000005">
    <property type="protein sequence ID" value="OKL46603.1"/>
    <property type="molecule type" value="Genomic_DNA"/>
</dbReference>
<accession>A0A1Q5PK62</accession>
<keyword evidence="7" id="KW-0547">Nucleotide-binding</keyword>
<dbReference type="CDD" id="cd00009">
    <property type="entry name" value="AAA"/>
    <property type="match status" value="1"/>
</dbReference>
<dbReference type="Gene3D" id="1.20.272.10">
    <property type="match status" value="1"/>
</dbReference>
<dbReference type="InterPro" id="IPR045085">
    <property type="entry name" value="HLD_clamp_pol_III_gamma_tau"/>
</dbReference>
<feature type="compositionally biased region" description="Acidic residues" evidence="12">
    <location>
        <begin position="869"/>
        <end position="891"/>
    </location>
</feature>
<gene>
    <name evidence="14" type="ORF">BSR29_07205</name>
</gene>
<dbReference type="PRINTS" id="PR01217">
    <property type="entry name" value="PRICHEXTENSN"/>
</dbReference>
<dbReference type="SUPFAM" id="SSF52540">
    <property type="entry name" value="P-loop containing nucleoside triphosphate hydrolases"/>
    <property type="match status" value="1"/>
</dbReference>
<organism evidence="14 15">
    <name type="scientific">Boudabousia liubingyangii</name>
    <dbReference type="NCBI Taxonomy" id="1921764"/>
    <lineage>
        <taxon>Bacteria</taxon>
        <taxon>Bacillati</taxon>
        <taxon>Actinomycetota</taxon>
        <taxon>Actinomycetes</taxon>
        <taxon>Actinomycetales</taxon>
        <taxon>Actinomycetaceae</taxon>
        <taxon>Boudabousia</taxon>
    </lineage>
</organism>
<feature type="compositionally biased region" description="Pro residues" evidence="12">
    <location>
        <begin position="762"/>
        <end position="772"/>
    </location>
</feature>
<evidence type="ECO:0000256" key="12">
    <source>
        <dbReference type="SAM" id="MobiDB-lite"/>
    </source>
</evidence>